<dbReference type="AlphaFoldDB" id="A0A7L4YSW8"/>
<proteinExistence type="predicted"/>
<dbReference type="SUPFAM" id="SSF52402">
    <property type="entry name" value="Adenine nucleotide alpha hydrolases-like"/>
    <property type="match status" value="1"/>
</dbReference>
<name>A0A7L4YSW8_9ACTN</name>
<dbReference type="OrthoDB" id="5196938at2"/>
<evidence type="ECO:0000256" key="1">
    <source>
        <dbReference type="SAM" id="MobiDB-lite"/>
    </source>
</evidence>
<dbReference type="Pfam" id="PF00582">
    <property type="entry name" value="Usp"/>
    <property type="match status" value="1"/>
</dbReference>
<evidence type="ECO:0000313" key="4">
    <source>
        <dbReference type="Proteomes" id="UP000463857"/>
    </source>
</evidence>
<dbReference type="InParanoid" id="A0A7L4YSW8"/>
<evidence type="ECO:0000313" key="3">
    <source>
        <dbReference type="EMBL" id="QHC02004.1"/>
    </source>
</evidence>
<keyword evidence="4" id="KW-1185">Reference proteome</keyword>
<dbReference type="EMBL" id="CP047156">
    <property type="protein sequence ID" value="QHC02004.1"/>
    <property type="molecule type" value="Genomic_DNA"/>
</dbReference>
<evidence type="ECO:0000259" key="2">
    <source>
        <dbReference type="Pfam" id="PF00582"/>
    </source>
</evidence>
<feature type="domain" description="UspA" evidence="2">
    <location>
        <begin position="9"/>
        <end position="142"/>
    </location>
</feature>
<dbReference type="Proteomes" id="UP000463857">
    <property type="component" value="Chromosome"/>
</dbReference>
<accession>A0A7L4YSW8</accession>
<protein>
    <submittedName>
        <fullName evidence="3">Universal stress protein</fullName>
    </submittedName>
</protein>
<gene>
    <name evidence="3" type="ORF">EK0264_18120</name>
</gene>
<organism evidence="3 4">
    <name type="scientific">Epidermidibacterium keratini</name>
    <dbReference type="NCBI Taxonomy" id="1891644"/>
    <lineage>
        <taxon>Bacteria</taxon>
        <taxon>Bacillati</taxon>
        <taxon>Actinomycetota</taxon>
        <taxon>Actinomycetes</taxon>
        <taxon>Sporichthyales</taxon>
        <taxon>Sporichthyaceae</taxon>
        <taxon>Epidermidibacterium</taxon>
    </lineage>
</organism>
<dbReference type="InterPro" id="IPR014729">
    <property type="entry name" value="Rossmann-like_a/b/a_fold"/>
</dbReference>
<feature type="region of interest" description="Disordered" evidence="1">
    <location>
        <begin position="162"/>
        <end position="181"/>
    </location>
</feature>
<dbReference type="InterPro" id="IPR006016">
    <property type="entry name" value="UspA"/>
</dbReference>
<sequence>MATIPDGAVIVGVSTRSGSPAALQWGAKYAKVNKLPLVAVMVYRQPRPPATPSVRPPAVSRTAPDDSADDVLAKLSSFVKDALGTKHSATLGLLRGSPSVALRRLSQGANIIVLGSPRDTTVSAHRVAGKLIHEAECPVLVMPPVAHPPEGKVRATGKKIAKATADAAAKSGRPGLRPPRT</sequence>
<dbReference type="Gene3D" id="3.40.50.620">
    <property type="entry name" value="HUPs"/>
    <property type="match status" value="1"/>
</dbReference>
<dbReference type="RefSeq" id="WP_159547128.1">
    <property type="nucleotide sequence ID" value="NZ_CP047156.1"/>
</dbReference>
<reference evidence="3 4" key="1">
    <citation type="journal article" date="2018" name="Int. J. Syst. Evol. Microbiol.">
        <title>Epidermidibacterium keratini gen. nov., sp. nov., a member of the family Sporichthyaceae, isolated from keratin epidermis.</title>
        <authorList>
            <person name="Lee D.G."/>
            <person name="Trujillo M.E."/>
            <person name="Kang S."/>
            <person name="Nam J.J."/>
            <person name="Kim Y.J."/>
        </authorList>
    </citation>
    <scope>NUCLEOTIDE SEQUENCE [LARGE SCALE GENOMIC DNA]</scope>
    <source>
        <strain evidence="3 4">EPI-7</strain>
    </source>
</reference>
<dbReference type="KEGG" id="eke:EK0264_18120"/>